<protein>
    <submittedName>
        <fullName evidence="1">Uncharacterized protein</fullName>
    </submittedName>
</protein>
<evidence type="ECO:0000313" key="1">
    <source>
        <dbReference type="EMBL" id="KAH7054250.1"/>
    </source>
</evidence>
<dbReference type="EMBL" id="JAGTJR010000009">
    <property type="protein sequence ID" value="KAH7054250.1"/>
    <property type="molecule type" value="Genomic_DNA"/>
</dbReference>
<dbReference type="Proteomes" id="UP000774617">
    <property type="component" value="Unassembled WGS sequence"/>
</dbReference>
<reference evidence="1 2" key="1">
    <citation type="journal article" date="2021" name="Nat. Commun.">
        <title>Genetic determinants of endophytism in the Arabidopsis root mycobiome.</title>
        <authorList>
            <person name="Mesny F."/>
            <person name="Miyauchi S."/>
            <person name="Thiergart T."/>
            <person name="Pickel B."/>
            <person name="Atanasova L."/>
            <person name="Karlsson M."/>
            <person name="Huettel B."/>
            <person name="Barry K.W."/>
            <person name="Haridas S."/>
            <person name="Chen C."/>
            <person name="Bauer D."/>
            <person name="Andreopoulos W."/>
            <person name="Pangilinan J."/>
            <person name="LaButti K."/>
            <person name="Riley R."/>
            <person name="Lipzen A."/>
            <person name="Clum A."/>
            <person name="Drula E."/>
            <person name="Henrissat B."/>
            <person name="Kohler A."/>
            <person name="Grigoriev I.V."/>
            <person name="Martin F.M."/>
            <person name="Hacquard S."/>
        </authorList>
    </citation>
    <scope>NUCLEOTIDE SEQUENCE [LARGE SCALE GENOMIC DNA]</scope>
    <source>
        <strain evidence="1 2">MPI-SDFR-AT-0080</strain>
    </source>
</reference>
<comment type="caution">
    <text evidence="1">The sequence shown here is derived from an EMBL/GenBank/DDBJ whole genome shotgun (WGS) entry which is preliminary data.</text>
</comment>
<gene>
    <name evidence="1" type="ORF">B0J12DRAFT_448600</name>
</gene>
<proteinExistence type="predicted"/>
<evidence type="ECO:0000313" key="2">
    <source>
        <dbReference type="Proteomes" id="UP000774617"/>
    </source>
</evidence>
<accession>A0ABQ8GF47</accession>
<sequence length="196" mass="21044">MPHLLPVLATYTLGRSWLEKEDAPANPTLPISSSEADSALPLSATMADFLPDDSARAPSSSWLVWLMPQIRRSLCGGSLVFLSWSGALSNRTVSAGAYEPSVVSAAKLCPAPATGGAPFDVPSECLGCWFFIHPSLMQASALVRRHNFALKCAYCKYCYTRSGSAEPSMSRVRLPRTADQGCSAAAHPCHYANRVH</sequence>
<organism evidence="1 2">
    <name type="scientific">Macrophomina phaseolina</name>
    <dbReference type="NCBI Taxonomy" id="35725"/>
    <lineage>
        <taxon>Eukaryota</taxon>
        <taxon>Fungi</taxon>
        <taxon>Dikarya</taxon>
        <taxon>Ascomycota</taxon>
        <taxon>Pezizomycotina</taxon>
        <taxon>Dothideomycetes</taxon>
        <taxon>Dothideomycetes incertae sedis</taxon>
        <taxon>Botryosphaeriales</taxon>
        <taxon>Botryosphaeriaceae</taxon>
        <taxon>Macrophomina</taxon>
    </lineage>
</organism>
<name>A0ABQ8GF47_9PEZI</name>
<keyword evidence="2" id="KW-1185">Reference proteome</keyword>